<keyword evidence="3" id="KW-0732">Signal</keyword>
<name>A0A2S1LG04_9FLAO</name>
<evidence type="ECO:0000256" key="4">
    <source>
        <dbReference type="ARBA" id="ARBA00023136"/>
    </source>
</evidence>
<evidence type="ECO:0000256" key="2">
    <source>
        <dbReference type="ARBA" id="ARBA00006275"/>
    </source>
</evidence>
<feature type="domain" description="RagB/SusD" evidence="6">
    <location>
        <begin position="387"/>
        <end position="588"/>
    </location>
</feature>
<comment type="similarity">
    <text evidence="2">Belongs to the SusD family.</text>
</comment>
<dbReference type="OrthoDB" id="5694214at2"/>
<accession>A0A2S1LG04</accession>
<dbReference type="InterPro" id="IPR012944">
    <property type="entry name" value="SusD_RagB_dom"/>
</dbReference>
<dbReference type="Proteomes" id="UP000244527">
    <property type="component" value="Chromosome"/>
</dbReference>
<comment type="subcellular location">
    <subcellularLocation>
        <location evidence="1">Cell outer membrane</location>
    </subcellularLocation>
</comment>
<dbReference type="Pfam" id="PF14322">
    <property type="entry name" value="SusD-like_3"/>
    <property type="match status" value="1"/>
</dbReference>
<dbReference type="AlphaFoldDB" id="A0A2S1LG04"/>
<dbReference type="Pfam" id="PF07980">
    <property type="entry name" value="SusD_RagB"/>
    <property type="match status" value="1"/>
</dbReference>
<evidence type="ECO:0000256" key="1">
    <source>
        <dbReference type="ARBA" id="ARBA00004442"/>
    </source>
</evidence>
<protein>
    <recommendedName>
        <fullName evidence="10">RagB/SusD family nutrient uptake outer membrane protein</fullName>
    </recommendedName>
</protein>
<evidence type="ECO:0008006" key="10">
    <source>
        <dbReference type="Google" id="ProtNLM"/>
    </source>
</evidence>
<keyword evidence="5" id="KW-0998">Cell outer membrane</keyword>
<sequence length="588" mass="65336">MIQFKIKQKALFITIMTCSILSLSSCDEKDFLTVNNPNSVTEATFWKTPTQFNSALTTVYAALQFQSISGSGLPDEEVRADIADTFTFFRPLIYRQLTYTDNSPQVVSKWSELYIGIFRANQVIGQIEKVDTSTFAPNEKENILAQAKCLRAFFYFQLIHTYGKAVIRTEVSTTDFNKKLSSIEEVTNTIIIPDLNYARLNLPPSWTGLNIGRVTSGTATSLRGKVYLYDKKWDLAAADFKEVIDSNVYTLTPKILDNFTDQNEFNSESILEVAYSSTASPGASGNNVDDTPFASGAEANAVGSQYASIGGFGGFNTVISNYYLHELFLSDEVDTNNAVNAPVGGVTNKQSKRLTASIAPKDFEGTYFGVTNTNTQVHTYRGLGLTAIVKKYTNWYQGTAEIALNRSGINFRHIRLADVYLMYAEAVLNASTLPAGVSDPIAESIKYIDLVRERAGVKTLKQYLAANSNTFPQLNISKQRYITQPMVAPTKQNLMTHLQMVERPLELCFEGHRWKDLVRWGIVKDVFTTLGSNLSWRRDNFATIVGKAPLTIEGSVNLLALTAVANYQSSFHDYFPIPATELQSNKGL</sequence>
<dbReference type="EMBL" id="CP020918">
    <property type="protein sequence ID" value="AWG22683.1"/>
    <property type="molecule type" value="Genomic_DNA"/>
</dbReference>
<dbReference type="Gene3D" id="1.25.40.390">
    <property type="match status" value="1"/>
</dbReference>
<keyword evidence="9" id="KW-1185">Reference proteome</keyword>
<dbReference type="GO" id="GO:0009279">
    <property type="term" value="C:cell outer membrane"/>
    <property type="evidence" value="ECO:0007669"/>
    <property type="project" value="UniProtKB-SubCell"/>
</dbReference>
<gene>
    <name evidence="8" type="ORF">FFWV33_14680</name>
</gene>
<keyword evidence="4" id="KW-0472">Membrane</keyword>
<evidence type="ECO:0000259" key="6">
    <source>
        <dbReference type="Pfam" id="PF07980"/>
    </source>
</evidence>
<evidence type="ECO:0000313" key="8">
    <source>
        <dbReference type="EMBL" id="AWG22683.1"/>
    </source>
</evidence>
<dbReference type="KEGG" id="ffa:FFWV33_14680"/>
<dbReference type="SUPFAM" id="SSF48452">
    <property type="entry name" value="TPR-like"/>
    <property type="match status" value="1"/>
</dbReference>
<organism evidence="8 9">
    <name type="scientific">Flavobacterium faecale</name>
    <dbReference type="NCBI Taxonomy" id="1355330"/>
    <lineage>
        <taxon>Bacteria</taxon>
        <taxon>Pseudomonadati</taxon>
        <taxon>Bacteroidota</taxon>
        <taxon>Flavobacteriia</taxon>
        <taxon>Flavobacteriales</taxon>
        <taxon>Flavobacteriaceae</taxon>
        <taxon>Flavobacterium</taxon>
    </lineage>
</organism>
<evidence type="ECO:0000256" key="5">
    <source>
        <dbReference type="ARBA" id="ARBA00023237"/>
    </source>
</evidence>
<evidence type="ECO:0000259" key="7">
    <source>
        <dbReference type="Pfam" id="PF14322"/>
    </source>
</evidence>
<dbReference type="InterPro" id="IPR011990">
    <property type="entry name" value="TPR-like_helical_dom_sf"/>
</dbReference>
<dbReference type="PROSITE" id="PS51257">
    <property type="entry name" value="PROKAR_LIPOPROTEIN"/>
    <property type="match status" value="1"/>
</dbReference>
<dbReference type="RefSeq" id="WP_108741601.1">
    <property type="nucleotide sequence ID" value="NZ_CP020918.1"/>
</dbReference>
<evidence type="ECO:0000313" key="9">
    <source>
        <dbReference type="Proteomes" id="UP000244527"/>
    </source>
</evidence>
<feature type="domain" description="SusD-like N-terminal" evidence="7">
    <location>
        <begin position="30"/>
        <end position="228"/>
    </location>
</feature>
<proteinExistence type="inferred from homology"/>
<reference evidence="8 9" key="1">
    <citation type="submission" date="2017-04" db="EMBL/GenBank/DDBJ databases">
        <title>Compelte genome sequence of WV33.</title>
        <authorList>
            <person name="Lee P.C."/>
        </authorList>
    </citation>
    <scope>NUCLEOTIDE SEQUENCE [LARGE SCALE GENOMIC DNA]</scope>
    <source>
        <strain evidence="8 9">WV33</strain>
    </source>
</reference>
<dbReference type="InterPro" id="IPR033985">
    <property type="entry name" value="SusD-like_N"/>
</dbReference>
<evidence type="ECO:0000256" key="3">
    <source>
        <dbReference type="ARBA" id="ARBA00022729"/>
    </source>
</evidence>